<proteinExistence type="inferred from homology"/>
<keyword evidence="13 18" id="KW-0408">Iron</keyword>
<dbReference type="Pfam" id="PF00032">
    <property type="entry name" value="Cytochrom_B_C"/>
    <property type="match status" value="1"/>
</dbReference>
<evidence type="ECO:0000256" key="11">
    <source>
        <dbReference type="ARBA" id="ARBA00022982"/>
    </source>
</evidence>
<keyword evidence="12 19" id="KW-1133">Transmembrane helix</keyword>
<sequence length="373" mass="43921">MKYYIMRKSKLSLINNVLIDLSSPLNISYMWNFGSLLGLMFIIQFMTGIFLTFHYAACIDLSFNSVVHITRNVNFGWMIRYLHISGASFLFIFCYIHMSRGLFYMSFSKKKVWISGVMILLVLMAIAFMGYILPWGQMSFWGATVITNLISSIPVLGEKIVLWIWGGFSVSNPTLNRFFSFHFMFPFLMLFFIMIHNVVLHEEGSSNPLGLNFNYDKLWFYPYFFLKDFVGFMLFFLFLILAVFFFPVFFSDSENFIMANSLITPVHIQPEWYYLFSYAILRSIPSKLGGVLALLFSIFIFMVLVFMNSKFGQISFYPVICSFYYLFIFNVLLLIWVGANQVEFPFLIIGQFSTLYFYFFFLLLFSVYLGWYF</sequence>
<dbReference type="InterPro" id="IPR005798">
    <property type="entry name" value="Cyt_b/b6_C"/>
</dbReference>
<keyword evidence="16 19" id="KW-0472">Membrane</keyword>
<dbReference type="GO" id="GO:0005743">
    <property type="term" value="C:mitochondrial inner membrane"/>
    <property type="evidence" value="ECO:0007669"/>
    <property type="project" value="UniProtKB-SubCell"/>
</dbReference>
<feature type="transmembrane region" description="Helical" evidence="19">
    <location>
        <begin position="112"/>
        <end position="133"/>
    </location>
</feature>
<keyword evidence="6 18" id="KW-0349">Heme</keyword>
<dbReference type="PANTHER" id="PTHR19271">
    <property type="entry name" value="CYTOCHROME B"/>
    <property type="match status" value="1"/>
</dbReference>
<geneLocation type="mitochondrion" evidence="22"/>
<evidence type="ECO:0000256" key="5">
    <source>
        <dbReference type="ARBA" id="ARBA00022448"/>
    </source>
</evidence>
<dbReference type="GO" id="GO:0016491">
    <property type="term" value="F:oxidoreductase activity"/>
    <property type="evidence" value="ECO:0007669"/>
    <property type="project" value="UniProtKB-UniRule"/>
</dbReference>
<comment type="function">
    <text evidence="1 19">Component of the ubiquinol-cytochrome c reductase complex (complex III or cytochrome b-c1 complex) that is part of the mitochondrial respiratory chain. The b-c1 complex mediates electron transfer from ubiquinol to cytochrome c. Contributes to the generation of a proton gradient across the mitochondrial membrane that is then used for ATP synthesis.</text>
</comment>
<feature type="transmembrane region" description="Helical" evidence="19">
    <location>
        <begin position="36"/>
        <end position="57"/>
    </location>
</feature>
<dbReference type="Gene3D" id="1.20.810.10">
    <property type="entry name" value="Cytochrome Bc1 Complex, Chain C"/>
    <property type="match status" value="1"/>
</dbReference>
<keyword evidence="14" id="KW-0830">Ubiquinone</keyword>
<dbReference type="CDD" id="cd00284">
    <property type="entry name" value="Cytochrome_b_N"/>
    <property type="match status" value="1"/>
</dbReference>
<keyword evidence="7 19" id="KW-0679">Respiratory chain</keyword>
<dbReference type="PANTHER" id="PTHR19271:SF16">
    <property type="entry name" value="CYTOCHROME B"/>
    <property type="match status" value="1"/>
</dbReference>
<dbReference type="InterPro" id="IPR030689">
    <property type="entry name" value="Cytochrome_b"/>
</dbReference>
<evidence type="ECO:0000256" key="10">
    <source>
        <dbReference type="ARBA" id="ARBA00022792"/>
    </source>
</evidence>
<feature type="binding site" description="axial binding residue" evidence="18">
    <location>
        <position position="97"/>
    </location>
    <ligand>
        <name>heme b</name>
        <dbReference type="ChEBI" id="CHEBI:60344"/>
        <label>b566</label>
    </ligand>
    <ligandPart>
        <name>Fe</name>
        <dbReference type="ChEBI" id="CHEBI:18248"/>
    </ligandPart>
</feature>
<feature type="domain" description="Cytochrome b/b6 C-terminal region profile" evidence="21">
    <location>
        <begin position="210"/>
        <end position="373"/>
    </location>
</feature>
<feature type="binding site" description="axial binding residue" evidence="18">
    <location>
        <position position="196"/>
    </location>
    <ligand>
        <name>heme b</name>
        <dbReference type="ChEBI" id="CHEBI:60344"/>
        <label>b566</label>
    </ligand>
    <ligandPart>
        <name>Fe</name>
        <dbReference type="ChEBI" id="CHEBI:18248"/>
    </ligandPart>
</feature>
<evidence type="ECO:0000256" key="12">
    <source>
        <dbReference type="ARBA" id="ARBA00022989"/>
    </source>
</evidence>
<dbReference type="GO" id="GO:0046872">
    <property type="term" value="F:metal ion binding"/>
    <property type="evidence" value="ECO:0007669"/>
    <property type="project" value="UniProtKB-UniRule"/>
</dbReference>
<name>Q697F8_NEOAD</name>
<evidence type="ECO:0000313" key="22">
    <source>
        <dbReference type="EMBL" id="AAS75444.1"/>
    </source>
</evidence>
<evidence type="ECO:0000256" key="19">
    <source>
        <dbReference type="RuleBase" id="RU362117"/>
    </source>
</evidence>
<keyword evidence="5 19" id="KW-0813">Transport</keyword>
<dbReference type="PROSITE" id="PS51002">
    <property type="entry name" value="CYTB_NTER"/>
    <property type="match status" value="1"/>
</dbReference>
<comment type="subcellular location">
    <subcellularLocation>
        <location evidence="2">Mitochondrion inner membrane</location>
        <topology evidence="2">Multi-pass membrane protein</topology>
    </subcellularLocation>
</comment>
<dbReference type="GO" id="GO:0008121">
    <property type="term" value="F:quinol-cytochrome-c reductase activity"/>
    <property type="evidence" value="ECO:0007669"/>
    <property type="project" value="InterPro"/>
</dbReference>
<gene>
    <name evidence="22" type="primary">cytB</name>
</gene>
<feature type="binding site" description="axial binding residue" evidence="18">
    <location>
        <position position="182"/>
    </location>
    <ligand>
        <name>heme b</name>
        <dbReference type="ChEBI" id="CHEBI:60344"/>
        <label>b562</label>
    </ligand>
    <ligandPart>
        <name>Fe</name>
        <dbReference type="ChEBI" id="CHEBI:18248"/>
    </ligandPart>
</feature>
<feature type="transmembrane region" description="Helical" evidence="19">
    <location>
        <begin position="344"/>
        <end position="371"/>
    </location>
</feature>
<reference evidence="22" key="1">
    <citation type="journal article" date="2004" name="BMC Evol. Biol.">
        <title>Organization of the mitochondrial genomes of whiteflies, aphids, and psyllids (Hemiptera, Sternorrhyncha).</title>
        <authorList>
            <person name="Thao M.L."/>
            <person name="Baumann L."/>
            <person name="Baumann P."/>
        </authorList>
    </citation>
    <scope>NUCLEOTIDE SEQUENCE</scope>
</reference>
<feature type="binding site" description="axial binding residue" evidence="18">
    <location>
        <position position="83"/>
    </location>
    <ligand>
        <name>heme b</name>
        <dbReference type="ChEBI" id="CHEBI:60344"/>
        <label>b562</label>
    </ligand>
    <ligandPart>
        <name>Fe</name>
        <dbReference type="ChEBI" id="CHEBI:18248"/>
    </ligandPart>
</feature>
<keyword evidence="11 19" id="KW-0249">Electron transport</keyword>
<feature type="transmembrane region" description="Helical" evidence="19">
    <location>
        <begin position="178"/>
        <end position="199"/>
    </location>
</feature>
<dbReference type="SUPFAM" id="SSF81342">
    <property type="entry name" value="Transmembrane di-heme cytochromes"/>
    <property type="match status" value="1"/>
</dbReference>
<dbReference type="PROSITE" id="PS51003">
    <property type="entry name" value="CYTB_CTER"/>
    <property type="match status" value="1"/>
</dbReference>
<protein>
    <recommendedName>
        <fullName evidence="4 19">Cytochrome b</fullName>
    </recommendedName>
</protein>
<feature type="transmembrane region" description="Helical" evidence="19">
    <location>
        <begin position="229"/>
        <end position="250"/>
    </location>
</feature>
<evidence type="ECO:0000256" key="8">
    <source>
        <dbReference type="ARBA" id="ARBA00022692"/>
    </source>
</evidence>
<dbReference type="InterPro" id="IPR005797">
    <property type="entry name" value="Cyt_b/b6_N"/>
</dbReference>
<keyword evidence="10" id="KW-0999">Mitochondrion inner membrane</keyword>
<dbReference type="PIRSF" id="PIRSF038885">
    <property type="entry name" value="COB"/>
    <property type="match status" value="1"/>
</dbReference>
<evidence type="ECO:0000256" key="13">
    <source>
        <dbReference type="ARBA" id="ARBA00023004"/>
    </source>
</evidence>
<comment type="cofactor">
    <cofactor evidence="19">
        <name>heme b</name>
        <dbReference type="ChEBI" id="CHEBI:60344"/>
    </cofactor>
    <text evidence="19">Binds 2 heme groups non-covalently.</text>
</comment>
<evidence type="ECO:0000256" key="6">
    <source>
        <dbReference type="ARBA" id="ARBA00022617"/>
    </source>
</evidence>
<comment type="cofactor">
    <cofactor evidence="18">
        <name>heme</name>
        <dbReference type="ChEBI" id="CHEBI:30413"/>
    </cofactor>
    <text evidence="18">Binds 2 heme groups non-covalently.</text>
</comment>
<feature type="transmembrane region" description="Helical" evidence="19">
    <location>
        <begin position="77"/>
        <end position="96"/>
    </location>
</feature>
<accession>Q697F8</accession>
<dbReference type="AlphaFoldDB" id="Q697F8"/>
<organism evidence="22">
    <name type="scientific">Neomaskellia andropogonis</name>
    <name type="common">Sugarcane whitefly</name>
    <dbReference type="NCBI Taxonomy" id="266944"/>
    <lineage>
        <taxon>Eukaryota</taxon>
        <taxon>Metazoa</taxon>
        <taxon>Ecdysozoa</taxon>
        <taxon>Arthropoda</taxon>
        <taxon>Hexapoda</taxon>
        <taxon>Insecta</taxon>
        <taxon>Pterygota</taxon>
        <taxon>Neoptera</taxon>
        <taxon>Paraneoptera</taxon>
        <taxon>Hemiptera</taxon>
        <taxon>Sternorrhyncha</taxon>
        <taxon>Aleyrodoidea</taxon>
        <taxon>Aleyrodidae</taxon>
        <taxon>Aleyrodinae</taxon>
        <taxon>Neomaskellia</taxon>
    </lineage>
</organism>
<evidence type="ECO:0000256" key="17">
    <source>
        <dbReference type="PIRSR" id="PIRSR038885-1"/>
    </source>
</evidence>
<dbReference type="SUPFAM" id="SSF81648">
    <property type="entry name" value="a domain/subunit of cytochrome bc1 complex (Ubiquinol-cytochrome c reductase)"/>
    <property type="match status" value="1"/>
</dbReference>
<dbReference type="InterPro" id="IPR048259">
    <property type="entry name" value="Cytochrome_b_N_euk/bac"/>
</dbReference>
<evidence type="ECO:0000256" key="16">
    <source>
        <dbReference type="ARBA" id="ARBA00023136"/>
    </source>
</evidence>
<evidence type="ECO:0000256" key="4">
    <source>
        <dbReference type="ARBA" id="ARBA00013531"/>
    </source>
</evidence>
<dbReference type="GO" id="GO:0006122">
    <property type="term" value="P:mitochondrial electron transport, ubiquinol to cytochrome c"/>
    <property type="evidence" value="ECO:0007669"/>
    <property type="project" value="TreeGrafter"/>
</dbReference>
<keyword evidence="9 18" id="KW-0479">Metal-binding</keyword>
<comment type="similarity">
    <text evidence="19">Belongs to the cytochrome b family.</text>
</comment>
<keyword evidence="15 19" id="KW-0496">Mitochondrion</keyword>
<feature type="transmembrane region" description="Helical" evidence="19">
    <location>
        <begin position="314"/>
        <end position="337"/>
    </location>
</feature>
<feature type="binding site" evidence="17">
    <location>
        <position position="201"/>
    </location>
    <ligand>
        <name>a ubiquinone</name>
        <dbReference type="ChEBI" id="CHEBI:16389"/>
    </ligand>
</feature>
<dbReference type="InterPro" id="IPR027387">
    <property type="entry name" value="Cytb/b6-like_sf"/>
</dbReference>
<evidence type="ECO:0000256" key="3">
    <source>
        <dbReference type="ARBA" id="ARBA00011649"/>
    </source>
</evidence>
<evidence type="ECO:0000259" key="20">
    <source>
        <dbReference type="PROSITE" id="PS51002"/>
    </source>
</evidence>
<dbReference type="InterPro" id="IPR016174">
    <property type="entry name" value="Di-haem_cyt_TM"/>
</dbReference>
<evidence type="ECO:0000256" key="15">
    <source>
        <dbReference type="ARBA" id="ARBA00023128"/>
    </source>
</evidence>
<dbReference type="GO" id="GO:0045275">
    <property type="term" value="C:respiratory chain complex III"/>
    <property type="evidence" value="ECO:0007669"/>
    <property type="project" value="InterPro"/>
</dbReference>
<keyword evidence="8 19" id="KW-0812">Transmembrane</keyword>
<feature type="transmembrane region" description="Helical" evidence="19">
    <location>
        <begin position="139"/>
        <end position="157"/>
    </location>
</feature>
<dbReference type="Pfam" id="PF00033">
    <property type="entry name" value="Cytochrome_B"/>
    <property type="match status" value="1"/>
</dbReference>
<dbReference type="InterPro" id="IPR036150">
    <property type="entry name" value="Cyt_b/b6_C_sf"/>
</dbReference>
<evidence type="ECO:0000259" key="21">
    <source>
        <dbReference type="PROSITE" id="PS51003"/>
    </source>
</evidence>
<evidence type="ECO:0000256" key="9">
    <source>
        <dbReference type="ARBA" id="ARBA00022723"/>
    </source>
</evidence>
<evidence type="ECO:0000256" key="14">
    <source>
        <dbReference type="ARBA" id="ARBA00023075"/>
    </source>
</evidence>
<feature type="domain" description="Cytochrome b/b6 N-terminal region profile" evidence="20">
    <location>
        <begin position="1"/>
        <end position="209"/>
    </location>
</feature>
<evidence type="ECO:0000256" key="7">
    <source>
        <dbReference type="ARBA" id="ARBA00022660"/>
    </source>
</evidence>
<evidence type="ECO:0000256" key="18">
    <source>
        <dbReference type="PIRSR" id="PIRSR038885-2"/>
    </source>
</evidence>
<dbReference type="EMBL" id="AY572539">
    <property type="protein sequence ID" value="AAS75444.1"/>
    <property type="molecule type" value="Genomic_DNA"/>
</dbReference>
<evidence type="ECO:0000256" key="2">
    <source>
        <dbReference type="ARBA" id="ARBA00004448"/>
    </source>
</evidence>
<evidence type="ECO:0000256" key="1">
    <source>
        <dbReference type="ARBA" id="ARBA00002566"/>
    </source>
</evidence>
<feature type="transmembrane region" description="Helical" evidence="19">
    <location>
        <begin position="288"/>
        <end position="308"/>
    </location>
</feature>
<comment type="subunit">
    <text evidence="3">The main subunits of complex b-c1 are: cytochrome b, cytochrome c1 and the Rieske protein.</text>
</comment>